<dbReference type="Proteomes" id="UP000646365">
    <property type="component" value="Unassembled WGS sequence"/>
</dbReference>
<dbReference type="AlphaFoldDB" id="A0A8J2YY12"/>
<dbReference type="InterPro" id="IPR007138">
    <property type="entry name" value="ABM_dom"/>
</dbReference>
<dbReference type="EMBL" id="BMJQ01000011">
    <property type="protein sequence ID" value="GGF30864.1"/>
    <property type="molecule type" value="Genomic_DNA"/>
</dbReference>
<proteinExistence type="predicted"/>
<feature type="domain" description="ABM" evidence="1">
    <location>
        <begin position="1"/>
        <end position="76"/>
    </location>
</feature>
<dbReference type="InterPro" id="IPR011008">
    <property type="entry name" value="Dimeric_a/b-barrel"/>
</dbReference>
<dbReference type="Pfam" id="PF03992">
    <property type="entry name" value="ABM"/>
    <property type="match status" value="1"/>
</dbReference>
<accession>A0A8J2YY12</accession>
<evidence type="ECO:0000313" key="2">
    <source>
        <dbReference type="EMBL" id="GGF30864.1"/>
    </source>
</evidence>
<dbReference type="PANTHER" id="PTHR37811">
    <property type="entry name" value="BLL5343 PROTEIN"/>
    <property type="match status" value="1"/>
</dbReference>
<evidence type="ECO:0000313" key="3">
    <source>
        <dbReference type="Proteomes" id="UP000646365"/>
    </source>
</evidence>
<reference evidence="2" key="2">
    <citation type="submission" date="2020-09" db="EMBL/GenBank/DDBJ databases">
        <authorList>
            <person name="Sun Q."/>
            <person name="Zhou Y."/>
        </authorList>
    </citation>
    <scope>NUCLEOTIDE SEQUENCE</scope>
    <source>
        <strain evidence="2">CGMCC 1.15725</strain>
    </source>
</reference>
<reference evidence="2" key="1">
    <citation type="journal article" date="2014" name="Int. J. Syst. Evol. Microbiol.">
        <title>Complete genome sequence of Corynebacterium casei LMG S-19264T (=DSM 44701T), isolated from a smear-ripened cheese.</title>
        <authorList>
            <consortium name="US DOE Joint Genome Institute (JGI-PGF)"/>
            <person name="Walter F."/>
            <person name="Albersmeier A."/>
            <person name="Kalinowski J."/>
            <person name="Ruckert C."/>
        </authorList>
    </citation>
    <scope>NUCLEOTIDE SEQUENCE</scope>
    <source>
        <strain evidence="2">CGMCC 1.15725</strain>
    </source>
</reference>
<dbReference type="RefSeq" id="WP_189049259.1">
    <property type="nucleotide sequence ID" value="NZ_BMJQ01000011.1"/>
</dbReference>
<dbReference type="InterPro" id="IPR052936">
    <property type="entry name" value="Jasmonate_Hydroxylase-like"/>
</dbReference>
<comment type="caution">
    <text evidence="2">The sequence shown here is derived from an EMBL/GenBank/DDBJ whole genome shotgun (WGS) entry which is preliminary data.</text>
</comment>
<protein>
    <recommendedName>
        <fullName evidence="1">ABM domain-containing protein</fullName>
    </recommendedName>
</protein>
<keyword evidence="3" id="KW-1185">Reference proteome</keyword>
<dbReference type="PANTHER" id="PTHR37811:SF2">
    <property type="entry name" value="ABM DOMAIN-CONTAINING PROTEIN"/>
    <property type="match status" value="1"/>
</dbReference>
<sequence length="223" mass="24834">MFAVIFEVKPRPERWDDYLALAKLLKPELERIDGFVDNERFESRRTKGRLLSLSTWRDEKALVRWRTLAIHHQVQEKGRFEVFEDYHLRVGEITADDCPPTGPAVAQQRFDETEVGLAKAVTISELDAAPDGTPACSDLAQALGVPPAGGAGVADQELFDSIYSPGKQLLLVSWRDAAAAEAWRPGRVAAGAPRHRQVRIIRDYGMVDRREAPQYYPPAGAGV</sequence>
<evidence type="ECO:0000259" key="1">
    <source>
        <dbReference type="Pfam" id="PF03992"/>
    </source>
</evidence>
<dbReference type="SUPFAM" id="SSF54909">
    <property type="entry name" value="Dimeric alpha+beta barrel"/>
    <property type="match status" value="1"/>
</dbReference>
<dbReference type="Gene3D" id="3.30.70.100">
    <property type="match status" value="1"/>
</dbReference>
<gene>
    <name evidence="2" type="ORF">GCM10011611_41170</name>
</gene>
<organism evidence="2 3">
    <name type="scientific">Aliidongia dinghuensis</name>
    <dbReference type="NCBI Taxonomy" id="1867774"/>
    <lineage>
        <taxon>Bacteria</taxon>
        <taxon>Pseudomonadati</taxon>
        <taxon>Pseudomonadota</taxon>
        <taxon>Alphaproteobacteria</taxon>
        <taxon>Rhodospirillales</taxon>
        <taxon>Dongiaceae</taxon>
        <taxon>Aliidongia</taxon>
    </lineage>
</organism>
<name>A0A8J2YY12_9PROT</name>